<evidence type="ECO:0000259" key="1">
    <source>
        <dbReference type="Pfam" id="PF02627"/>
    </source>
</evidence>
<accession>A0ABY7BBC8</accession>
<dbReference type="EMBL" id="CP113836">
    <property type="protein sequence ID" value="WAL69675.1"/>
    <property type="molecule type" value="Genomic_DNA"/>
</dbReference>
<dbReference type="PANTHER" id="PTHR35446">
    <property type="entry name" value="SI:CH211-175M2.5"/>
    <property type="match status" value="1"/>
</dbReference>
<dbReference type="NCBIfam" id="TIGR00778">
    <property type="entry name" value="ahpD_dom"/>
    <property type="match status" value="1"/>
</dbReference>
<dbReference type="InterPro" id="IPR029032">
    <property type="entry name" value="AhpD-like"/>
</dbReference>
<dbReference type="Pfam" id="PF02627">
    <property type="entry name" value="CMD"/>
    <property type="match status" value="1"/>
</dbReference>
<dbReference type="Proteomes" id="UP001163203">
    <property type="component" value="Chromosome"/>
</dbReference>
<organism evidence="2 3">
    <name type="scientific">Amycolatopsis cynarae</name>
    <dbReference type="NCBI Taxonomy" id="2995223"/>
    <lineage>
        <taxon>Bacteria</taxon>
        <taxon>Bacillati</taxon>
        <taxon>Actinomycetota</taxon>
        <taxon>Actinomycetes</taxon>
        <taxon>Pseudonocardiales</taxon>
        <taxon>Pseudonocardiaceae</taxon>
        <taxon>Amycolatopsis</taxon>
    </lineage>
</organism>
<evidence type="ECO:0000313" key="3">
    <source>
        <dbReference type="Proteomes" id="UP001163203"/>
    </source>
</evidence>
<keyword evidence="3" id="KW-1185">Reference proteome</keyword>
<dbReference type="InterPro" id="IPR003779">
    <property type="entry name" value="CMD-like"/>
</dbReference>
<evidence type="ECO:0000313" key="2">
    <source>
        <dbReference type="EMBL" id="WAL69675.1"/>
    </source>
</evidence>
<sequence length="183" mass="19892">MFTDHTLESAPAASRRFMQGTAGHLGYLPAATRRWAASPHLLEGFGKLNVLFETTTLEPLAREVVILTVATRNGCHLCVAMHTAKLIKLGAAEELISALRERRPLADERLEAVRVLTLTILDTAGAVDDTALQAFFAHGYTRQHALEIVLGIGTYTMSTLANGLVRAPLDEPLEPYAWHGHAA</sequence>
<dbReference type="PANTHER" id="PTHR35446:SF3">
    <property type="entry name" value="CMD DOMAIN-CONTAINING PROTEIN"/>
    <property type="match status" value="1"/>
</dbReference>
<protein>
    <submittedName>
        <fullName evidence="2">Carboxymuconolactone decarboxylase family protein</fullName>
    </submittedName>
</protein>
<dbReference type="RefSeq" id="WP_268759759.1">
    <property type="nucleotide sequence ID" value="NZ_CP113836.1"/>
</dbReference>
<dbReference type="SUPFAM" id="SSF69118">
    <property type="entry name" value="AhpD-like"/>
    <property type="match status" value="1"/>
</dbReference>
<name>A0ABY7BBC8_9PSEU</name>
<dbReference type="InterPro" id="IPR004675">
    <property type="entry name" value="AhpD_core"/>
</dbReference>
<reference evidence="2" key="1">
    <citation type="submission" date="2022-11" db="EMBL/GenBank/DDBJ databases">
        <authorList>
            <person name="Mo P."/>
        </authorList>
    </citation>
    <scope>NUCLEOTIDE SEQUENCE</scope>
    <source>
        <strain evidence="2">HUAS 11-8</strain>
    </source>
</reference>
<proteinExistence type="predicted"/>
<feature type="domain" description="Carboxymuconolactone decarboxylase-like" evidence="1">
    <location>
        <begin position="53"/>
        <end position="106"/>
    </location>
</feature>
<dbReference type="Gene3D" id="1.20.1290.10">
    <property type="entry name" value="AhpD-like"/>
    <property type="match status" value="1"/>
</dbReference>
<gene>
    <name evidence="2" type="ORF">ORV05_11195</name>
</gene>